<dbReference type="Gene3D" id="3.80.10.10">
    <property type="entry name" value="Ribonuclease Inhibitor"/>
    <property type="match status" value="1"/>
</dbReference>
<dbReference type="EMBL" id="CARXXK010000001">
    <property type="protein sequence ID" value="CAI6349274.1"/>
    <property type="molecule type" value="Genomic_DNA"/>
</dbReference>
<dbReference type="SMART" id="SM00365">
    <property type="entry name" value="LRR_SD22"/>
    <property type="match status" value="3"/>
</dbReference>
<dbReference type="SMART" id="SM00369">
    <property type="entry name" value="LRR_TYP"/>
    <property type="match status" value="3"/>
</dbReference>
<evidence type="ECO:0000313" key="5">
    <source>
        <dbReference type="Proteomes" id="UP001160148"/>
    </source>
</evidence>
<feature type="compositionally biased region" description="Acidic residues" evidence="3">
    <location>
        <begin position="180"/>
        <end position="197"/>
    </location>
</feature>
<reference evidence="4 5" key="1">
    <citation type="submission" date="2023-01" db="EMBL/GenBank/DDBJ databases">
        <authorList>
            <person name="Whitehead M."/>
        </authorList>
    </citation>
    <scope>NUCLEOTIDE SEQUENCE [LARGE SCALE GENOMIC DNA]</scope>
</reference>
<dbReference type="PANTHER" id="PTHR18849">
    <property type="entry name" value="LEUCINE RICH REPEAT PROTEIN"/>
    <property type="match status" value="1"/>
</dbReference>
<evidence type="ECO:0000256" key="3">
    <source>
        <dbReference type="SAM" id="MobiDB-lite"/>
    </source>
</evidence>
<dbReference type="Proteomes" id="UP001160148">
    <property type="component" value="Unassembled WGS sequence"/>
</dbReference>
<sequence length="197" mass="22700">MIANLRFNISDNKISYLIQVPSKNHNKNCYSEEIVCPKLSTLALSRNALDTVEQFGIVSNKLRILYLSYNKIDKLNGLDDLRNLSRLHLRGNQISNLDGFTDNLTNLTYLNLRDNQLSDVEELNKLVCLKSLKTLVVSDNSFSKNSIRSKVLKSLPWLERIDKGTISPAERWHGKSRGEEENDEENDEEEEEEEEEE</sequence>
<dbReference type="PANTHER" id="PTHR18849:SF3">
    <property type="entry name" value="LEUCINE RICH REPEAT CONTAINING 23"/>
    <property type="match status" value="1"/>
</dbReference>
<dbReference type="SUPFAM" id="SSF52075">
    <property type="entry name" value="Outer arm dynein light chain 1"/>
    <property type="match status" value="1"/>
</dbReference>
<dbReference type="InterPro" id="IPR032675">
    <property type="entry name" value="LRR_dom_sf"/>
</dbReference>
<dbReference type="AlphaFoldDB" id="A0AAV0VYM4"/>
<keyword evidence="5" id="KW-1185">Reference proteome</keyword>
<keyword evidence="1" id="KW-0433">Leucine-rich repeat</keyword>
<protein>
    <submittedName>
        <fullName evidence="4">Uncharacterized protein</fullName>
    </submittedName>
</protein>
<keyword evidence="2" id="KW-0677">Repeat</keyword>
<dbReference type="PROSITE" id="PS51450">
    <property type="entry name" value="LRR"/>
    <property type="match status" value="3"/>
</dbReference>
<evidence type="ECO:0000256" key="1">
    <source>
        <dbReference type="ARBA" id="ARBA00022614"/>
    </source>
</evidence>
<organism evidence="4 5">
    <name type="scientific">Macrosiphum euphorbiae</name>
    <name type="common">potato aphid</name>
    <dbReference type="NCBI Taxonomy" id="13131"/>
    <lineage>
        <taxon>Eukaryota</taxon>
        <taxon>Metazoa</taxon>
        <taxon>Ecdysozoa</taxon>
        <taxon>Arthropoda</taxon>
        <taxon>Hexapoda</taxon>
        <taxon>Insecta</taxon>
        <taxon>Pterygota</taxon>
        <taxon>Neoptera</taxon>
        <taxon>Paraneoptera</taxon>
        <taxon>Hemiptera</taxon>
        <taxon>Sternorrhyncha</taxon>
        <taxon>Aphidomorpha</taxon>
        <taxon>Aphidoidea</taxon>
        <taxon>Aphididae</taxon>
        <taxon>Macrosiphini</taxon>
        <taxon>Macrosiphum</taxon>
    </lineage>
</organism>
<evidence type="ECO:0000256" key="2">
    <source>
        <dbReference type="ARBA" id="ARBA00022737"/>
    </source>
</evidence>
<dbReference type="Pfam" id="PF14580">
    <property type="entry name" value="LRR_9"/>
    <property type="match status" value="1"/>
</dbReference>
<comment type="caution">
    <text evidence="4">The sequence shown here is derived from an EMBL/GenBank/DDBJ whole genome shotgun (WGS) entry which is preliminary data.</text>
</comment>
<feature type="region of interest" description="Disordered" evidence="3">
    <location>
        <begin position="169"/>
        <end position="197"/>
    </location>
</feature>
<gene>
    <name evidence="4" type="ORF">MEUPH1_LOCUS5856</name>
</gene>
<dbReference type="InterPro" id="IPR003591">
    <property type="entry name" value="Leu-rich_rpt_typical-subtyp"/>
</dbReference>
<name>A0AAV0VYM4_9HEMI</name>
<feature type="compositionally biased region" description="Basic and acidic residues" evidence="3">
    <location>
        <begin position="170"/>
        <end position="179"/>
    </location>
</feature>
<evidence type="ECO:0000313" key="4">
    <source>
        <dbReference type="EMBL" id="CAI6349274.1"/>
    </source>
</evidence>
<dbReference type="InterPro" id="IPR001611">
    <property type="entry name" value="Leu-rich_rpt"/>
</dbReference>
<accession>A0AAV0VYM4</accession>
<proteinExistence type="predicted"/>